<sequence>MSLSQDEVYLVDDLRAIQDEKSFSDVTQIEWKPKKNVTWPLTPKKVIESSGEKNDPKHEDIEESSDNNYSSSQWETSDNNEFQVEVVIRIEQEDFMMDEFIKWPEDDQEETSEPQVIDISTDRIGKTQLFENEFFFYNHPTLNNHIAAWELNLRETVY</sequence>
<keyword evidence="3" id="KW-1185">Reference proteome</keyword>
<evidence type="ECO:0000313" key="2">
    <source>
        <dbReference type="EMBL" id="CAG8665164.1"/>
    </source>
</evidence>
<gene>
    <name evidence="2" type="ORF">DERYTH_LOCUS10920</name>
</gene>
<feature type="region of interest" description="Disordered" evidence="1">
    <location>
        <begin position="42"/>
        <end position="78"/>
    </location>
</feature>
<feature type="compositionally biased region" description="Polar residues" evidence="1">
    <location>
        <begin position="66"/>
        <end position="78"/>
    </location>
</feature>
<reference evidence="2" key="1">
    <citation type="submission" date="2021-06" db="EMBL/GenBank/DDBJ databases">
        <authorList>
            <person name="Kallberg Y."/>
            <person name="Tangrot J."/>
            <person name="Rosling A."/>
        </authorList>
    </citation>
    <scope>NUCLEOTIDE SEQUENCE</scope>
    <source>
        <strain evidence="2">MA453B</strain>
    </source>
</reference>
<comment type="caution">
    <text evidence="2">The sequence shown here is derived from an EMBL/GenBank/DDBJ whole genome shotgun (WGS) entry which is preliminary data.</text>
</comment>
<feature type="compositionally biased region" description="Basic and acidic residues" evidence="1">
    <location>
        <begin position="45"/>
        <end position="60"/>
    </location>
</feature>
<proteinExistence type="predicted"/>
<name>A0A9N9E9N0_9GLOM</name>
<evidence type="ECO:0000256" key="1">
    <source>
        <dbReference type="SAM" id="MobiDB-lite"/>
    </source>
</evidence>
<dbReference type="Proteomes" id="UP000789405">
    <property type="component" value="Unassembled WGS sequence"/>
</dbReference>
<protein>
    <submittedName>
        <fullName evidence="2">8628_t:CDS:1</fullName>
    </submittedName>
</protein>
<accession>A0A9N9E9N0</accession>
<dbReference type="EMBL" id="CAJVPY010006569">
    <property type="protein sequence ID" value="CAG8665164.1"/>
    <property type="molecule type" value="Genomic_DNA"/>
</dbReference>
<evidence type="ECO:0000313" key="3">
    <source>
        <dbReference type="Proteomes" id="UP000789405"/>
    </source>
</evidence>
<organism evidence="2 3">
    <name type="scientific">Dentiscutata erythropus</name>
    <dbReference type="NCBI Taxonomy" id="1348616"/>
    <lineage>
        <taxon>Eukaryota</taxon>
        <taxon>Fungi</taxon>
        <taxon>Fungi incertae sedis</taxon>
        <taxon>Mucoromycota</taxon>
        <taxon>Glomeromycotina</taxon>
        <taxon>Glomeromycetes</taxon>
        <taxon>Diversisporales</taxon>
        <taxon>Gigasporaceae</taxon>
        <taxon>Dentiscutata</taxon>
    </lineage>
</organism>
<dbReference type="AlphaFoldDB" id="A0A9N9E9N0"/>